<dbReference type="Pfam" id="PF22294">
    <property type="entry name" value="DUF6966"/>
    <property type="match status" value="1"/>
</dbReference>
<feature type="domain" description="DUF6966" evidence="1">
    <location>
        <begin position="23"/>
        <end position="70"/>
    </location>
</feature>
<comment type="caution">
    <text evidence="2">The sequence shown here is derived from an EMBL/GenBank/DDBJ whole genome shotgun (WGS) entry which is preliminary data.</text>
</comment>
<dbReference type="InterPro" id="IPR054239">
    <property type="entry name" value="DUF6966"/>
</dbReference>
<keyword evidence="3" id="KW-1185">Reference proteome</keyword>
<dbReference type="Proteomes" id="UP000195440">
    <property type="component" value="Unassembled WGS sequence"/>
</dbReference>
<evidence type="ECO:0000313" key="3">
    <source>
        <dbReference type="Proteomes" id="UP000195440"/>
    </source>
</evidence>
<protein>
    <recommendedName>
        <fullName evidence="1">DUF6966 domain-containing protein</fullName>
    </recommendedName>
</protein>
<dbReference type="EMBL" id="LOHF01000021">
    <property type="protein sequence ID" value="OUM71921.1"/>
    <property type="molecule type" value="Genomic_DNA"/>
</dbReference>
<organism evidence="2 3">
    <name type="scientific">Pseudomonas caspiana</name>
    <dbReference type="NCBI Taxonomy" id="1451454"/>
    <lineage>
        <taxon>Bacteria</taxon>
        <taxon>Pseudomonadati</taxon>
        <taxon>Pseudomonadota</taxon>
        <taxon>Gammaproteobacteria</taxon>
        <taxon>Pseudomonadales</taxon>
        <taxon>Pseudomonadaceae</taxon>
        <taxon>Pseudomonas</taxon>
    </lineage>
</organism>
<evidence type="ECO:0000313" key="2">
    <source>
        <dbReference type="EMBL" id="OUM71921.1"/>
    </source>
</evidence>
<accession>A0A1Y3P0B2</accession>
<evidence type="ECO:0000259" key="1">
    <source>
        <dbReference type="Pfam" id="PF22294"/>
    </source>
</evidence>
<reference evidence="2 3" key="1">
    <citation type="journal article" date="2017" name="Syst. Appl. Microbiol.">
        <title>Pseudomonas caspiana sp. nov., a citrus pathogen in the Pseudomonas syringae phylogenetic group.</title>
        <authorList>
            <person name="Busquets A."/>
            <person name="Gomila M."/>
            <person name="Beiki F."/>
            <person name="Mulet M."/>
            <person name="Rahimian H."/>
            <person name="Garcia-Valdes E."/>
            <person name="Lalucat J."/>
        </authorList>
    </citation>
    <scope>NUCLEOTIDE SEQUENCE [LARGE SCALE GENOMIC DNA]</scope>
    <source>
        <strain evidence="2 3">FBF102</strain>
    </source>
</reference>
<dbReference type="OrthoDB" id="1449298at2"/>
<sequence length="90" mass="10203">MKNLNDIEVILTRMIELLRIGAFNDWAIALEKVKTGFEFDPKSSPSKLLSMYGGMGSLNDVVLYKDGQPLILENNELDGLRSHLYELCKK</sequence>
<proteinExistence type="predicted"/>
<name>A0A1Y3P0B2_9PSED</name>
<dbReference type="RefSeq" id="WP_087272119.1">
    <property type="nucleotide sequence ID" value="NZ_JBJGBV010000020.1"/>
</dbReference>
<gene>
    <name evidence="2" type="ORF">AUC60_20680</name>
</gene>
<dbReference type="AlphaFoldDB" id="A0A1Y3P0B2"/>